<dbReference type="Gene3D" id="1.25.40.10">
    <property type="entry name" value="Tetratricopeptide repeat domain"/>
    <property type="match status" value="2"/>
</dbReference>
<evidence type="ECO:0008006" key="4">
    <source>
        <dbReference type="Google" id="ProtNLM"/>
    </source>
</evidence>
<dbReference type="EMBL" id="CP064936">
    <property type="protein sequence ID" value="QQA02167.1"/>
    <property type="molecule type" value="Genomic_DNA"/>
</dbReference>
<dbReference type="Pfam" id="PF13432">
    <property type="entry name" value="TPR_16"/>
    <property type="match status" value="1"/>
</dbReference>
<dbReference type="SMART" id="SM00028">
    <property type="entry name" value="TPR"/>
    <property type="match status" value="3"/>
</dbReference>
<gene>
    <name evidence="2" type="ORF">IWA51_06215</name>
</gene>
<keyword evidence="1" id="KW-1133">Transmembrane helix</keyword>
<organism evidence="2 3">
    <name type="scientific">Treponema peruense</name>
    <dbReference type="NCBI Taxonomy" id="2787628"/>
    <lineage>
        <taxon>Bacteria</taxon>
        <taxon>Pseudomonadati</taxon>
        <taxon>Spirochaetota</taxon>
        <taxon>Spirochaetia</taxon>
        <taxon>Spirochaetales</taxon>
        <taxon>Treponemataceae</taxon>
        <taxon>Treponema</taxon>
    </lineage>
</organism>
<keyword evidence="1" id="KW-0812">Transmembrane</keyword>
<dbReference type="Pfam" id="PF13181">
    <property type="entry name" value="TPR_8"/>
    <property type="match status" value="1"/>
</dbReference>
<keyword evidence="1" id="KW-0472">Membrane</keyword>
<dbReference type="InterPro" id="IPR019734">
    <property type="entry name" value="TPR_rpt"/>
</dbReference>
<dbReference type="RefSeq" id="WP_177528683.1">
    <property type="nucleotide sequence ID" value="NZ_CBCSHE010000003.1"/>
</dbReference>
<sequence length="321" mass="36851">MKAKRVSEKIVRRKNMIVVRIILLAGILSAVVLVSFFSYKAIHRYLFASSSVSAMYDNWELHSRQGYEKVYEISENIIQKKNFHNSARTFRGYSAFMLAEYETDNAKSQTYLDEAVYNLRIALQNCSKDALPQIEYMLGRTYFYKNKLSSYHYYSDLAVKYLNLALDHGYKSDDIPLLLGLSYASLGQTDESIAAFTEALLVRETDTLLFDIAKQYYNNGQGSASKQYLYRVISTTRNESLLEESRILLGQIYTDEGALYDAEKEFTAILEKNENSADAHYGLGVLYEKRGDAVRARAEWRKCLKIKFDHPGALQKMSEAK</sequence>
<accession>A0A7T3RFG0</accession>
<name>A0A7T3RFG0_9SPIR</name>
<dbReference type="KEGG" id="tper:IWA51_06215"/>
<dbReference type="Proteomes" id="UP000595224">
    <property type="component" value="Chromosome"/>
</dbReference>
<dbReference type="AlphaFoldDB" id="A0A7T3RFG0"/>
<feature type="transmembrane region" description="Helical" evidence="1">
    <location>
        <begin position="21"/>
        <end position="39"/>
    </location>
</feature>
<dbReference type="SUPFAM" id="SSF48452">
    <property type="entry name" value="TPR-like"/>
    <property type="match status" value="2"/>
</dbReference>
<protein>
    <recommendedName>
        <fullName evidence="4">Tetratricopeptide repeat-containing protein</fullName>
    </recommendedName>
</protein>
<proteinExistence type="predicted"/>
<dbReference type="InterPro" id="IPR011990">
    <property type="entry name" value="TPR-like_helical_dom_sf"/>
</dbReference>
<keyword evidence="3" id="KW-1185">Reference proteome</keyword>
<evidence type="ECO:0000256" key="1">
    <source>
        <dbReference type="SAM" id="Phobius"/>
    </source>
</evidence>
<evidence type="ECO:0000313" key="2">
    <source>
        <dbReference type="EMBL" id="QQA02167.1"/>
    </source>
</evidence>
<reference evidence="2 3" key="1">
    <citation type="submission" date="2020-11" db="EMBL/GenBank/DDBJ databases">
        <title>Treponema Peruensis nv. sp., first commensal Treponema isolated from human feces.</title>
        <authorList>
            <person name="Belkhou C."/>
            <person name="Raes J."/>
        </authorList>
    </citation>
    <scope>NUCLEOTIDE SEQUENCE [LARGE SCALE GENOMIC DNA]</scope>
    <source>
        <strain evidence="2 3">RCC2812</strain>
    </source>
</reference>
<evidence type="ECO:0000313" key="3">
    <source>
        <dbReference type="Proteomes" id="UP000595224"/>
    </source>
</evidence>